<evidence type="ECO:0000256" key="5">
    <source>
        <dbReference type="SAM" id="Phobius"/>
    </source>
</evidence>
<keyword evidence="3 5" id="KW-1133">Transmembrane helix</keyword>
<dbReference type="PROSITE" id="PS50893">
    <property type="entry name" value="ABC_TRANSPORTER_2"/>
    <property type="match status" value="1"/>
</dbReference>
<evidence type="ECO:0000259" key="7">
    <source>
        <dbReference type="PROSITE" id="PS50929"/>
    </source>
</evidence>
<dbReference type="Proteomes" id="UP001158067">
    <property type="component" value="Unassembled WGS sequence"/>
</dbReference>
<dbReference type="Gene3D" id="1.20.1560.10">
    <property type="entry name" value="ABC transporter type 1, transmembrane domain"/>
    <property type="match status" value="1"/>
</dbReference>
<dbReference type="Gene3D" id="3.40.50.300">
    <property type="entry name" value="P-loop containing nucleotide triphosphate hydrolases"/>
    <property type="match status" value="1"/>
</dbReference>
<feature type="transmembrane region" description="Helical" evidence="5">
    <location>
        <begin position="317"/>
        <end position="336"/>
    </location>
</feature>
<dbReference type="EMBL" id="FXUG01000010">
    <property type="protein sequence ID" value="SMP66585.1"/>
    <property type="molecule type" value="Genomic_DNA"/>
</dbReference>
<keyword evidence="4 5" id="KW-0472">Membrane</keyword>
<dbReference type="RefSeq" id="WP_283433793.1">
    <property type="nucleotide sequence ID" value="NZ_FXUG01000010.1"/>
</dbReference>
<protein>
    <submittedName>
        <fullName evidence="8">ABC transport system ATP-binding protein</fullName>
    </submittedName>
</protein>
<comment type="subcellular location">
    <subcellularLocation>
        <location evidence="1">Cell membrane</location>
        <topology evidence="1">Multi-pass membrane protein</topology>
    </subcellularLocation>
</comment>
<dbReference type="InterPro" id="IPR039421">
    <property type="entry name" value="Type_1_exporter"/>
</dbReference>
<name>A0ABY1QF52_9BACT</name>
<feature type="domain" description="ABC transmembrane type-1" evidence="7">
    <location>
        <begin position="180"/>
        <end position="461"/>
    </location>
</feature>
<dbReference type="GO" id="GO:0005524">
    <property type="term" value="F:ATP binding"/>
    <property type="evidence" value="ECO:0007669"/>
    <property type="project" value="UniProtKB-KW"/>
</dbReference>
<proteinExistence type="predicted"/>
<keyword evidence="8" id="KW-0067">ATP-binding</keyword>
<sequence>MVPSEQTDAVAPDDQSVLRALTRVGQSLGVPIDLADVLSNDSLPAGEDPLWVLQTSATQAGVVLDETHLESGKEAFGFLSEGHPIVLAYEDGTLRVLEKSNWRSVEMFSTSERINSKVISRRQLGKLFRSSSPIRMLIARKQFECESISASTSGHGGHHDHPTPLRRFLGLLSLDRGDVWMVVLFALVAGVLTLATPLAVESLVNVVSWGTQFQPLIILGLMLLTCLSIAGVLRVLQTVVVEVIQRRQFVRIASDLAHRFPRANQAHLEGEYPRELANRFFDIMTIQKATAALLLDGVSIVLTTVLGMIVLAFYHPFLLGFDIVLVISMVSIIWVLGRGGIQSSIEESIAKYRVAHWLQDVIAQPSVFKTSGGEGLAIQRTDRLTADYIAARQRQFRVVIRQVGFAMAVQVVASTAVLALGGWLVIGGALTLGQLVASELIVTVVVGAFAKAGKSLETFYDLMAGVDKVGHLIDIPADQKIEIGEVADGPATVSWSNLTFRGTGWSSKVPSASIQPGERVAITGDDISGRSCLARSISGLTEPQEGLIQVCGIEAAQASTSGIGKLVAYAGIGDIFHGSVRENIDLGRRGIGQHRVRQVVAQVGLTATIEQLENGLQTSLQTGGYPLSAEQIVRLSVARALAVRPKLLVIDGLLDGLDESTRDSLWTHISAGDPGWTTLVFTNRADVADLCDQTLFLRQQSSPDTSASHHPTHDKKGKS</sequence>
<accession>A0ABY1QF52</accession>
<evidence type="ECO:0000256" key="1">
    <source>
        <dbReference type="ARBA" id="ARBA00004651"/>
    </source>
</evidence>
<reference evidence="8 9" key="1">
    <citation type="submission" date="2017-05" db="EMBL/GenBank/DDBJ databases">
        <authorList>
            <person name="Varghese N."/>
            <person name="Submissions S."/>
        </authorList>
    </citation>
    <scope>NUCLEOTIDE SEQUENCE [LARGE SCALE GENOMIC DNA]</scope>
    <source>
        <strain evidence="8 9">DSM 25457</strain>
    </source>
</reference>
<dbReference type="PANTHER" id="PTHR43394:SF4">
    <property type="entry name" value="TOXIN SECRETION ABC TRANSPORTER ATP-BINDING PROTEIN"/>
    <property type="match status" value="1"/>
</dbReference>
<evidence type="ECO:0000313" key="8">
    <source>
        <dbReference type="EMBL" id="SMP66585.1"/>
    </source>
</evidence>
<feature type="transmembrane region" description="Helical" evidence="5">
    <location>
        <begin position="289"/>
        <end position="311"/>
    </location>
</feature>
<dbReference type="SUPFAM" id="SSF90123">
    <property type="entry name" value="ABC transporter transmembrane region"/>
    <property type="match status" value="1"/>
</dbReference>
<feature type="domain" description="ABC transporter" evidence="6">
    <location>
        <begin position="481"/>
        <end position="719"/>
    </location>
</feature>
<dbReference type="SUPFAM" id="SSF52540">
    <property type="entry name" value="P-loop containing nucleoside triphosphate hydrolases"/>
    <property type="match status" value="1"/>
</dbReference>
<evidence type="ECO:0000256" key="2">
    <source>
        <dbReference type="ARBA" id="ARBA00022692"/>
    </source>
</evidence>
<dbReference type="PANTHER" id="PTHR43394">
    <property type="entry name" value="ATP-DEPENDENT PERMEASE MDL1, MITOCHONDRIAL"/>
    <property type="match status" value="1"/>
</dbReference>
<keyword evidence="2 5" id="KW-0812">Transmembrane</keyword>
<feature type="transmembrane region" description="Helical" evidence="5">
    <location>
        <begin position="212"/>
        <end position="236"/>
    </location>
</feature>
<feature type="transmembrane region" description="Helical" evidence="5">
    <location>
        <begin position="179"/>
        <end position="200"/>
    </location>
</feature>
<evidence type="ECO:0000259" key="6">
    <source>
        <dbReference type="PROSITE" id="PS50893"/>
    </source>
</evidence>
<feature type="transmembrane region" description="Helical" evidence="5">
    <location>
        <begin position="403"/>
        <end position="426"/>
    </location>
</feature>
<gene>
    <name evidence="8" type="ORF">SAMN06265222_11017</name>
</gene>
<dbReference type="InterPro" id="IPR027417">
    <property type="entry name" value="P-loop_NTPase"/>
</dbReference>
<dbReference type="InterPro" id="IPR036640">
    <property type="entry name" value="ABC1_TM_sf"/>
</dbReference>
<dbReference type="Pfam" id="PF00664">
    <property type="entry name" value="ABC_membrane"/>
    <property type="match status" value="1"/>
</dbReference>
<dbReference type="PROSITE" id="PS50929">
    <property type="entry name" value="ABC_TM1F"/>
    <property type="match status" value="1"/>
</dbReference>
<dbReference type="InterPro" id="IPR011527">
    <property type="entry name" value="ABC1_TM_dom"/>
</dbReference>
<dbReference type="InterPro" id="IPR003439">
    <property type="entry name" value="ABC_transporter-like_ATP-bd"/>
</dbReference>
<keyword evidence="8" id="KW-0547">Nucleotide-binding</keyword>
<evidence type="ECO:0000256" key="3">
    <source>
        <dbReference type="ARBA" id="ARBA00022989"/>
    </source>
</evidence>
<dbReference type="Pfam" id="PF00005">
    <property type="entry name" value="ABC_tran"/>
    <property type="match status" value="1"/>
</dbReference>
<evidence type="ECO:0000313" key="9">
    <source>
        <dbReference type="Proteomes" id="UP001158067"/>
    </source>
</evidence>
<evidence type="ECO:0000256" key="4">
    <source>
        <dbReference type="ARBA" id="ARBA00023136"/>
    </source>
</evidence>
<keyword evidence="9" id="KW-1185">Reference proteome</keyword>
<comment type="caution">
    <text evidence="8">The sequence shown here is derived from an EMBL/GenBank/DDBJ whole genome shotgun (WGS) entry which is preliminary data.</text>
</comment>
<organism evidence="8 9">
    <name type="scientific">Neorhodopirellula lusitana</name>
    <dbReference type="NCBI Taxonomy" id="445327"/>
    <lineage>
        <taxon>Bacteria</taxon>
        <taxon>Pseudomonadati</taxon>
        <taxon>Planctomycetota</taxon>
        <taxon>Planctomycetia</taxon>
        <taxon>Pirellulales</taxon>
        <taxon>Pirellulaceae</taxon>
        <taxon>Neorhodopirellula</taxon>
    </lineage>
</organism>